<dbReference type="EMBL" id="MBFR01000141">
    <property type="protein sequence ID" value="PVU93034.1"/>
    <property type="molecule type" value="Genomic_DNA"/>
</dbReference>
<name>A0A2T9YL85_9FUNG</name>
<dbReference type="Proteomes" id="UP000245383">
    <property type="component" value="Unassembled WGS sequence"/>
</dbReference>
<dbReference type="AlphaFoldDB" id="A0A2T9YL85"/>
<proteinExistence type="predicted"/>
<comment type="caution">
    <text evidence="1">The sequence shown here is derived from an EMBL/GenBank/DDBJ whole genome shotgun (WGS) entry which is preliminary data.</text>
</comment>
<dbReference type="OrthoDB" id="5588518at2759"/>
<keyword evidence="2" id="KW-1185">Reference proteome</keyword>
<reference evidence="1 2" key="1">
    <citation type="journal article" date="2018" name="MBio">
        <title>Comparative Genomics Reveals the Core Gene Toolbox for the Fungus-Insect Symbiosis.</title>
        <authorList>
            <person name="Wang Y."/>
            <person name="Stata M."/>
            <person name="Wang W."/>
            <person name="Stajich J.E."/>
            <person name="White M.M."/>
            <person name="Moncalvo J.M."/>
        </authorList>
    </citation>
    <scope>NUCLEOTIDE SEQUENCE [LARGE SCALE GENOMIC DNA]</scope>
    <source>
        <strain evidence="1 2">SWE-8-4</strain>
    </source>
</reference>
<evidence type="ECO:0000313" key="1">
    <source>
        <dbReference type="EMBL" id="PVU93034.1"/>
    </source>
</evidence>
<gene>
    <name evidence="1" type="ORF">BB561_003488</name>
</gene>
<accession>A0A2T9YL85</accession>
<organism evidence="1 2">
    <name type="scientific">Smittium simulii</name>
    <dbReference type="NCBI Taxonomy" id="133385"/>
    <lineage>
        <taxon>Eukaryota</taxon>
        <taxon>Fungi</taxon>
        <taxon>Fungi incertae sedis</taxon>
        <taxon>Zoopagomycota</taxon>
        <taxon>Kickxellomycotina</taxon>
        <taxon>Harpellomycetes</taxon>
        <taxon>Harpellales</taxon>
        <taxon>Legeriomycetaceae</taxon>
        <taxon>Smittium</taxon>
    </lineage>
</organism>
<evidence type="ECO:0000313" key="2">
    <source>
        <dbReference type="Proteomes" id="UP000245383"/>
    </source>
</evidence>
<protein>
    <submittedName>
        <fullName evidence="1">Uncharacterized protein</fullName>
    </submittedName>
</protein>
<sequence>MVRLRQKLSLTGLNKKTAIAKNCDYRKCSDLRTWISARRYAKCESIEKKIIEGCPFCKKIAFETIEHMLLKCSRWQALQADILAKCIDIYRAQAAKKHFFY</sequence>